<dbReference type="Proteomes" id="UP000250043">
    <property type="component" value="Unassembled WGS sequence"/>
</dbReference>
<dbReference type="EMBL" id="KV722353">
    <property type="protein sequence ID" value="OCH93584.1"/>
    <property type="molecule type" value="Genomic_DNA"/>
</dbReference>
<accession>A0A8E2DPY8</accession>
<keyword evidence="2" id="KW-1185">Reference proteome</keyword>
<sequence>MAGYYRNPCQMPGLKVSKLACIEQYLARLTSPGLKELCGGQRRGEANAEQVLVDASAASSAYTGKARLEEERKTEVLRRWRNRGGEADRLRTKERKARKARRENERLKNLVLQDAPNQAIPRASSRVLVMHDW</sequence>
<evidence type="ECO:0000313" key="1">
    <source>
        <dbReference type="EMBL" id="OCH93584.1"/>
    </source>
</evidence>
<dbReference type="AlphaFoldDB" id="A0A8E2DPY8"/>
<reference evidence="1 2" key="1">
    <citation type="submission" date="2016-07" db="EMBL/GenBank/DDBJ databases">
        <title>Draft genome of the white-rot fungus Obba rivulosa 3A-2.</title>
        <authorList>
            <consortium name="DOE Joint Genome Institute"/>
            <person name="Miettinen O."/>
            <person name="Riley R."/>
            <person name="Acob R."/>
            <person name="Barry K."/>
            <person name="Cullen D."/>
            <person name="De Vries R."/>
            <person name="Hainaut M."/>
            <person name="Hatakka A."/>
            <person name="Henrissat B."/>
            <person name="Hilden K."/>
            <person name="Kuo R."/>
            <person name="Labutti K."/>
            <person name="Lipzen A."/>
            <person name="Makela M.R."/>
            <person name="Sandor L."/>
            <person name="Spatafora J.W."/>
            <person name="Grigoriev I.V."/>
            <person name="Hibbett D.S."/>
        </authorList>
    </citation>
    <scope>NUCLEOTIDE SEQUENCE [LARGE SCALE GENOMIC DNA]</scope>
    <source>
        <strain evidence="1 2">3A-2</strain>
    </source>
</reference>
<name>A0A8E2DPY8_9APHY</name>
<evidence type="ECO:0000313" key="2">
    <source>
        <dbReference type="Proteomes" id="UP000250043"/>
    </source>
</evidence>
<proteinExistence type="predicted"/>
<protein>
    <submittedName>
        <fullName evidence="1">Uncharacterized protein</fullName>
    </submittedName>
</protein>
<dbReference type="OrthoDB" id="359154at2759"/>
<organism evidence="1 2">
    <name type="scientific">Obba rivulosa</name>
    <dbReference type="NCBI Taxonomy" id="1052685"/>
    <lineage>
        <taxon>Eukaryota</taxon>
        <taxon>Fungi</taxon>
        <taxon>Dikarya</taxon>
        <taxon>Basidiomycota</taxon>
        <taxon>Agaricomycotina</taxon>
        <taxon>Agaricomycetes</taxon>
        <taxon>Polyporales</taxon>
        <taxon>Gelatoporiaceae</taxon>
        <taxon>Obba</taxon>
    </lineage>
</organism>
<gene>
    <name evidence="1" type="ORF">OBBRIDRAFT_823999</name>
</gene>